<feature type="transmembrane region" description="Helical" evidence="1">
    <location>
        <begin position="7"/>
        <end position="30"/>
    </location>
</feature>
<keyword evidence="1" id="KW-1133">Transmembrane helix</keyword>
<reference evidence="2 3" key="1">
    <citation type="submission" date="2019-04" db="EMBL/GenBank/DDBJ databases">
        <title>A reverse ecology approach based on a biological definition of microbial populations.</title>
        <authorList>
            <person name="Arevalo P."/>
            <person name="Vaninsberghe D."/>
            <person name="Elsherbini J."/>
            <person name="Gore J."/>
            <person name="Polz M."/>
        </authorList>
    </citation>
    <scope>NUCLEOTIDE SEQUENCE [LARGE SCALE GENOMIC DNA]</scope>
    <source>
        <strain evidence="2 3">10N.222.48.A1</strain>
    </source>
</reference>
<keyword evidence="1" id="KW-0472">Membrane</keyword>
<dbReference type="Proteomes" id="UP000305840">
    <property type="component" value="Unassembled WGS sequence"/>
</dbReference>
<comment type="caution">
    <text evidence="2">The sequence shown here is derived from an EMBL/GenBank/DDBJ whole genome shotgun (WGS) entry which is preliminary data.</text>
</comment>
<evidence type="ECO:0000313" key="3">
    <source>
        <dbReference type="Proteomes" id="UP000305840"/>
    </source>
</evidence>
<keyword evidence="1" id="KW-0812">Transmembrane</keyword>
<organism evidence="2 3">
    <name type="scientific">Vibrio lentus</name>
    <dbReference type="NCBI Taxonomy" id="136468"/>
    <lineage>
        <taxon>Bacteria</taxon>
        <taxon>Pseudomonadati</taxon>
        <taxon>Pseudomonadota</taxon>
        <taxon>Gammaproteobacteria</taxon>
        <taxon>Vibrionales</taxon>
        <taxon>Vibrionaceae</taxon>
        <taxon>Vibrio</taxon>
    </lineage>
</organism>
<evidence type="ECO:0000313" key="2">
    <source>
        <dbReference type="EMBL" id="TKG11098.1"/>
    </source>
</evidence>
<protein>
    <submittedName>
        <fullName evidence="2">GGDEF-domain containing protein</fullName>
    </submittedName>
</protein>
<feature type="non-terminal residue" evidence="2">
    <location>
        <position position="163"/>
    </location>
</feature>
<sequence>MPVLKKLYFVLIPTLLFVFTIGGMVTYNLASNHAKHMYLDEVQSDVNTALVAAEYEQLGLSLLVKDIGSSLQFLRYIQNPSDYTTLSLLEKRVLRVLNQSHVNQFGQRNIYVVDPKFTLTLSTLRTDPFEGLKIPDNIYEKVFDIYTSLINKNDLSQEGFSYI</sequence>
<dbReference type="EMBL" id="SYVO01000017">
    <property type="protein sequence ID" value="TKG11098.1"/>
    <property type="molecule type" value="Genomic_DNA"/>
</dbReference>
<evidence type="ECO:0000256" key="1">
    <source>
        <dbReference type="SAM" id="Phobius"/>
    </source>
</evidence>
<name>A0A4U2F782_9VIBR</name>
<gene>
    <name evidence="2" type="ORF">FCV91_06505</name>
</gene>
<proteinExistence type="predicted"/>
<dbReference type="AlphaFoldDB" id="A0A4U2F782"/>
<accession>A0A4U2F782</accession>